<comment type="caution">
    <text evidence="2">The sequence shown here is derived from an EMBL/GenBank/DDBJ whole genome shotgun (WGS) entry which is preliminary data.</text>
</comment>
<name>W9G304_9MICO</name>
<organism evidence="2 3">
    <name type="scientific">Intrasporangium oryzae NRRL B-24470</name>
    <dbReference type="NCBI Taxonomy" id="1386089"/>
    <lineage>
        <taxon>Bacteria</taxon>
        <taxon>Bacillati</taxon>
        <taxon>Actinomycetota</taxon>
        <taxon>Actinomycetes</taxon>
        <taxon>Micrococcales</taxon>
        <taxon>Intrasporangiaceae</taxon>
        <taxon>Intrasporangium</taxon>
    </lineage>
</organism>
<dbReference type="InterPro" id="IPR011990">
    <property type="entry name" value="TPR-like_helical_dom_sf"/>
</dbReference>
<evidence type="ECO:0000313" key="2">
    <source>
        <dbReference type="EMBL" id="EWS99671.1"/>
    </source>
</evidence>
<accession>W9G304</accession>
<dbReference type="EMBL" id="AWSA01000081">
    <property type="protein sequence ID" value="EWS99671.1"/>
    <property type="molecule type" value="Genomic_DNA"/>
</dbReference>
<dbReference type="Pfam" id="PF13432">
    <property type="entry name" value="TPR_16"/>
    <property type="match status" value="2"/>
</dbReference>
<dbReference type="SUPFAM" id="SSF48452">
    <property type="entry name" value="TPR-like"/>
    <property type="match status" value="1"/>
</dbReference>
<feature type="compositionally biased region" description="Gly residues" evidence="1">
    <location>
        <begin position="41"/>
        <end position="59"/>
    </location>
</feature>
<feature type="compositionally biased region" description="Basic and acidic residues" evidence="1">
    <location>
        <begin position="203"/>
        <end position="274"/>
    </location>
</feature>
<reference evidence="2 3" key="1">
    <citation type="submission" date="2013-08" db="EMBL/GenBank/DDBJ databases">
        <title>Intrasporangium oryzae NRRL B-24470.</title>
        <authorList>
            <person name="Liu H."/>
            <person name="Wang G."/>
        </authorList>
    </citation>
    <scope>NUCLEOTIDE SEQUENCE [LARGE SCALE GENOMIC DNA]</scope>
    <source>
        <strain evidence="2 3">NRRL B-24470</strain>
    </source>
</reference>
<feature type="region of interest" description="Disordered" evidence="1">
    <location>
        <begin position="525"/>
        <end position="559"/>
    </location>
</feature>
<feature type="compositionally biased region" description="Basic and acidic residues" evidence="1">
    <location>
        <begin position="67"/>
        <end position="170"/>
    </location>
</feature>
<dbReference type="Proteomes" id="UP000019489">
    <property type="component" value="Unassembled WGS sequence"/>
</dbReference>
<gene>
    <name evidence="2" type="ORF">N865_01315</name>
</gene>
<feature type="compositionally biased region" description="Basic and acidic residues" evidence="1">
    <location>
        <begin position="533"/>
        <end position="559"/>
    </location>
</feature>
<feature type="compositionally biased region" description="Basic and acidic residues" evidence="1">
    <location>
        <begin position="298"/>
        <end position="315"/>
    </location>
</feature>
<dbReference type="Gene3D" id="1.25.40.10">
    <property type="entry name" value="Tetratricopeptide repeat domain"/>
    <property type="match status" value="1"/>
</dbReference>
<dbReference type="STRING" id="1386089.N865_01315"/>
<dbReference type="AlphaFoldDB" id="W9G304"/>
<dbReference type="PATRIC" id="fig|1386089.3.peg.4122"/>
<evidence type="ECO:0000256" key="1">
    <source>
        <dbReference type="SAM" id="MobiDB-lite"/>
    </source>
</evidence>
<evidence type="ECO:0000313" key="3">
    <source>
        <dbReference type="Proteomes" id="UP000019489"/>
    </source>
</evidence>
<sequence>MSDHDGKAGKGRGDDRGDHRPGGRPDRAPGSRGPSGAAGASRGGYASGGYSGGGRGGSGARPSRSGDGARGRDERGGYPSRDDRGGYRGSDQRDDRGGYQSRDDRGASRGGDRRDDRGGYQSRDDRGASRGGDRRDDRGGYQSRDERGGSRGGDRRDDRGGYQSRDDRGASRGGYQSRDDRGASRGGYQSRDDRGASRGGYQSRDDRGGYRGGDRRDDRRDDRGSDRRDDRGGYQSRDDRGGYRGGDRRDDRGGYRGGDRRDDRSSQRRDDRPRGGAARPSGGPEHRGGPRLTPKSPRKPEPAIREGVTGHEVDRGVKNQLRTLSKENAEGVAQHLVMVAELLDVEPEAALAHAETAVRRAGRVPAAREALGLVAYRLGDWARALGEFRTVRRLSGSNHLLPLMVDCERALGRHAKALELAQSPEVSTLAIDDRVELAIVVSGIRRDLGQVDAAAAGLNDLVRRISPNRPSAPRLFYAYADAKLAAGDPVAAREWFARAADADHELMTDAAERLDELDGVEVLDLLGDEDETADGREDETAGGHDTDRHRGAGEAEGRD</sequence>
<proteinExistence type="predicted"/>
<keyword evidence="3" id="KW-1185">Reference proteome</keyword>
<evidence type="ECO:0008006" key="4">
    <source>
        <dbReference type="Google" id="ProtNLM"/>
    </source>
</evidence>
<feature type="compositionally biased region" description="Basic and acidic residues" evidence="1">
    <location>
        <begin position="1"/>
        <end position="29"/>
    </location>
</feature>
<protein>
    <recommendedName>
        <fullName evidence="4">Tetratricopeptide repeat protein</fullName>
    </recommendedName>
</protein>
<dbReference type="eggNOG" id="COG0457">
    <property type="taxonomic scope" value="Bacteria"/>
</dbReference>
<feature type="compositionally biased region" description="Low complexity" evidence="1">
    <location>
        <begin position="30"/>
        <end position="40"/>
    </location>
</feature>
<feature type="region of interest" description="Disordered" evidence="1">
    <location>
        <begin position="1"/>
        <end position="315"/>
    </location>
</feature>